<evidence type="ECO:0000313" key="6">
    <source>
        <dbReference type="EMBL" id="BCJ33907.1"/>
    </source>
</evidence>
<dbReference type="Pfam" id="PF17668">
    <property type="entry name" value="Acetyltransf_17"/>
    <property type="match status" value="1"/>
</dbReference>
<dbReference type="GO" id="GO:0030649">
    <property type="term" value="P:aminoglycoside antibiotic catabolic process"/>
    <property type="evidence" value="ECO:0007669"/>
    <property type="project" value="TreeGrafter"/>
</dbReference>
<accession>A0A7R7HV87</accession>
<dbReference type="SUPFAM" id="SSF55718">
    <property type="entry name" value="SCP-like"/>
    <property type="match status" value="1"/>
</dbReference>
<dbReference type="InterPro" id="IPR025559">
    <property type="entry name" value="Eis_dom"/>
</dbReference>
<dbReference type="InterPro" id="IPR041380">
    <property type="entry name" value="Acetyltransf_17"/>
</dbReference>
<reference evidence="6 7" key="1">
    <citation type="submission" date="2020-08" db="EMBL/GenBank/DDBJ databases">
        <title>Whole genome shotgun sequence of Actinocatenispora thailandica NBRC 105041.</title>
        <authorList>
            <person name="Komaki H."/>
            <person name="Tamura T."/>
        </authorList>
    </citation>
    <scope>NUCLEOTIDE SEQUENCE [LARGE SCALE GENOMIC DNA]</scope>
    <source>
        <strain evidence="6 7">NBRC 105041</strain>
    </source>
</reference>
<dbReference type="Gene3D" id="3.30.1050.10">
    <property type="entry name" value="SCP2 sterol-binding domain"/>
    <property type="match status" value="1"/>
</dbReference>
<sequence length="407" mass="44571">MTASYPLRAIAADEFETWARMVSTTYGQDWREDALSNARWCIEPERTTGVFDGAELVGGMSIYGRVMTVPGAFVPVAGVTLVAVLPTHQRRGILTAMMRRQFTELHESSGEPVAALNAAEATIYGRFGYGIASHLAVVDGDARFMALRGDVEFGDGTIRLHDAEAARPLLEKVYDTARRDAVGFVDRADRYWDARLYDAEHTRDGATALRFAVHTDAAGAVTGYAFYRSRQRRVQVVELVATTRPAYAALWRFLIELDAHDHLDYTGATDEVLPHLLVNPRAADTTLVDNLWVRLVDVDRALAARRYATDVELVFEVDDAFCGWNAGRFRLSAADDAVSCERTAARADLRLSATELGAAYLGGTSLAVLAEAGRVEELTPGALRVAARAFHTDRAPFHPSGPAFPAF</sequence>
<evidence type="ECO:0000256" key="3">
    <source>
        <dbReference type="ARBA" id="ARBA00023315"/>
    </source>
</evidence>
<dbReference type="InterPro" id="IPR022902">
    <property type="entry name" value="NAcTrfase_Eis"/>
</dbReference>
<keyword evidence="7" id="KW-1185">Reference proteome</keyword>
<evidence type="ECO:0000256" key="4">
    <source>
        <dbReference type="HAMAP-Rule" id="MF_01812"/>
    </source>
</evidence>
<dbReference type="Proteomes" id="UP000611640">
    <property type="component" value="Chromosome"/>
</dbReference>
<dbReference type="InterPro" id="IPR051554">
    <property type="entry name" value="Acetyltransferase_Eis"/>
</dbReference>
<dbReference type="NCBIfam" id="NF002367">
    <property type="entry name" value="PRK01346.1-4"/>
    <property type="match status" value="1"/>
</dbReference>
<name>A0A7R7HV87_9ACTN</name>
<keyword evidence="2 4" id="KW-0808">Transferase</keyword>
<protein>
    <submittedName>
        <fullName evidence="6">UPF0256 protein</fullName>
    </submittedName>
</protein>
<dbReference type="InterPro" id="IPR000182">
    <property type="entry name" value="GNAT_dom"/>
</dbReference>
<feature type="active site" description="Proton acceptor; via carboxylate" evidence="4">
    <location>
        <position position="407"/>
    </location>
</feature>
<organism evidence="6 7">
    <name type="scientific">Actinocatenispora thailandica</name>
    <dbReference type="NCBI Taxonomy" id="227318"/>
    <lineage>
        <taxon>Bacteria</taxon>
        <taxon>Bacillati</taxon>
        <taxon>Actinomycetota</taxon>
        <taxon>Actinomycetes</taxon>
        <taxon>Micromonosporales</taxon>
        <taxon>Micromonosporaceae</taxon>
        <taxon>Actinocatenispora</taxon>
    </lineage>
</organism>
<dbReference type="PROSITE" id="PS51186">
    <property type="entry name" value="GNAT"/>
    <property type="match status" value="1"/>
</dbReference>
<feature type="binding site" evidence="4">
    <location>
        <begin position="90"/>
        <end position="95"/>
    </location>
    <ligand>
        <name>acetyl-CoA</name>
        <dbReference type="ChEBI" id="CHEBI:57288"/>
    </ligand>
</feature>
<comment type="subunit">
    <text evidence="4">Homohexamer; trimer of dimers.</text>
</comment>
<dbReference type="GO" id="GO:0034069">
    <property type="term" value="F:aminoglycoside N-acetyltransferase activity"/>
    <property type="evidence" value="ECO:0007669"/>
    <property type="project" value="TreeGrafter"/>
</dbReference>
<dbReference type="SUPFAM" id="SSF55729">
    <property type="entry name" value="Acyl-CoA N-acyltransferases (Nat)"/>
    <property type="match status" value="1"/>
</dbReference>
<keyword evidence="3 4" id="KW-0012">Acyltransferase</keyword>
<dbReference type="Pfam" id="PF13530">
    <property type="entry name" value="SCP2_2"/>
    <property type="match status" value="1"/>
</dbReference>
<comment type="similarity">
    <text evidence="1 4">Belongs to the acetyltransferase Eis family.</text>
</comment>
<dbReference type="PANTHER" id="PTHR37817:SF1">
    <property type="entry name" value="N-ACETYLTRANSFERASE EIS"/>
    <property type="match status" value="1"/>
</dbReference>
<gene>
    <name evidence="6" type="ORF">Athai_14100</name>
</gene>
<proteinExistence type="inferred from homology"/>
<feature type="active site" description="Proton donor" evidence="4">
    <location>
        <position position="124"/>
    </location>
</feature>
<comment type="caution">
    <text evidence="4">Lacks conserved residue(s) required for the propagation of feature annotation.</text>
</comment>
<dbReference type="KEGG" id="atl:Athai_14100"/>
<evidence type="ECO:0000256" key="2">
    <source>
        <dbReference type="ARBA" id="ARBA00022679"/>
    </source>
</evidence>
<feature type="binding site" evidence="4">
    <location>
        <begin position="82"/>
        <end position="84"/>
    </location>
    <ligand>
        <name>acetyl-CoA</name>
        <dbReference type="ChEBI" id="CHEBI:57288"/>
    </ligand>
</feature>
<dbReference type="AlphaFoldDB" id="A0A7R7HV87"/>
<feature type="domain" description="N-acetyltransferase" evidence="5">
    <location>
        <begin position="5"/>
        <end position="150"/>
    </location>
</feature>
<dbReference type="EMBL" id="AP023355">
    <property type="protein sequence ID" value="BCJ33907.1"/>
    <property type="molecule type" value="Genomic_DNA"/>
</dbReference>
<dbReference type="PANTHER" id="PTHR37817">
    <property type="entry name" value="N-ACETYLTRANSFERASE EIS"/>
    <property type="match status" value="1"/>
</dbReference>
<dbReference type="Pfam" id="PF13527">
    <property type="entry name" value="Acetyltransf_9"/>
    <property type="match status" value="1"/>
</dbReference>
<dbReference type="InterPro" id="IPR036527">
    <property type="entry name" value="SCP2_sterol-bd_dom_sf"/>
</dbReference>
<dbReference type="Gene3D" id="3.40.630.30">
    <property type="match status" value="2"/>
</dbReference>
<evidence type="ECO:0000313" key="7">
    <source>
        <dbReference type="Proteomes" id="UP000611640"/>
    </source>
</evidence>
<evidence type="ECO:0000259" key="5">
    <source>
        <dbReference type="PROSITE" id="PS51186"/>
    </source>
</evidence>
<dbReference type="HAMAP" id="MF_01812">
    <property type="entry name" value="Eis"/>
    <property type="match status" value="1"/>
</dbReference>
<evidence type="ECO:0000256" key="1">
    <source>
        <dbReference type="ARBA" id="ARBA00009213"/>
    </source>
</evidence>
<dbReference type="RefSeq" id="WP_203960718.1">
    <property type="nucleotide sequence ID" value="NZ_AP023355.1"/>
</dbReference>
<dbReference type="InterPro" id="IPR016181">
    <property type="entry name" value="Acyl_CoA_acyltransferase"/>
</dbReference>